<evidence type="ECO:0000313" key="2">
    <source>
        <dbReference type="EMBL" id="CAH1102239.1"/>
    </source>
</evidence>
<feature type="region of interest" description="Disordered" evidence="1">
    <location>
        <begin position="155"/>
        <end position="181"/>
    </location>
</feature>
<reference evidence="2" key="1">
    <citation type="submission" date="2022-01" db="EMBL/GenBank/DDBJ databases">
        <authorList>
            <person name="King R."/>
        </authorList>
    </citation>
    <scope>NUCLEOTIDE SEQUENCE</scope>
</reference>
<name>A0A9P0CHB1_9CUCU</name>
<evidence type="ECO:0000256" key="1">
    <source>
        <dbReference type="SAM" id="MobiDB-lite"/>
    </source>
</evidence>
<dbReference type="AlphaFoldDB" id="A0A9P0CHB1"/>
<sequence length="330" mass="37491">MSQRSKRILKLVPHEVVQATPITNTKAGSQIKSPDKKETPHIHVTAESCITENEQGTIEQNTNTKLEASNELAFKVAHVNDYLESNKENILPFSVTETHVIKETYSGDLNCSQQEDFPNDFQTIKLHNKCSIQLKESYRVTLQNDILLDDVSSEEAYNPEDESFNSEDTSSTDGPLYSSRKRKRLSHKDYIISNDGYRENVQAVSHDASNSFNAEEVAFEPDLVPKLQNKSADAEDGVHVKCGRGSADFFSSDPCLWDVSDELRDICTQSSVKQNSDSDFNESKRPYPDKIRFLSKCLFTKKLQNGEKKQNVDGLFTIKRFRFLRSVYDI</sequence>
<gene>
    <name evidence="2" type="ORF">PSYICH_LOCUS3185</name>
</gene>
<accession>A0A9P0CHB1</accession>
<dbReference type="EMBL" id="OV651824">
    <property type="protein sequence ID" value="CAH1102239.1"/>
    <property type="molecule type" value="Genomic_DNA"/>
</dbReference>
<feature type="compositionally biased region" description="Acidic residues" evidence="1">
    <location>
        <begin position="155"/>
        <end position="165"/>
    </location>
</feature>
<proteinExistence type="predicted"/>
<dbReference type="Proteomes" id="UP001153636">
    <property type="component" value="Chromosome 12"/>
</dbReference>
<evidence type="ECO:0000313" key="3">
    <source>
        <dbReference type="Proteomes" id="UP001153636"/>
    </source>
</evidence>
<organism evidence="2 3">
    <name type="scientific">Psylliodes chrysocephalus</name>
    <dbReference type="NCBI Taxonomy" id="3402493"/>
    <lineage>
        <taxon>Eukaryota</taxon>
        <taxon>Metazoa</taxon>
        <taxon>Ecdysozoa</taxon>
        <taxon>Arthropoda</taxon>
        <taxon>Hexapoda</taxon>
        <taxon>Insecta</taxon>
        <taxon>Pterygota</taxon>
        <taxon>Neoptera</taxon>
        <taxon>Endopterygota</taxon>
        <taxon>Coleoptera</taxon>
        <taxon>Polyphaga</taxon>
        <taxon>Cucujiformia</taxon>
        <taxon>Chrysomeloidea</taxon>
        <taxon>Chrysomelidae</taxon>
        <taxon>Galerucinae</taxon>
        <taxon>Alticini</taxon>
        <taxon>Psylliodes</taxon>
    </lineage>
</organism>
<protein>
    <submittedName>
        <fullName evidence="2">Uncharacterized protein</fullName>
    </submittedName>
</protein>
<keyword evidence="3" id="KW-1185">Reference proteome</keyword>